<dbReference type="Proteomes" id="UP000179243">
    <property type="component" value="Unassembled WGS sequence"/>
</dbReference>
<evidence type="ECO:0000256" key="4">
    <source>
        <dbReference type="ARBA" id="ARBA00022840"/>
    </source>
</evidence>
<dbReference type="InterPro" id="IPR038718">
    <property type="entry name" value="SNF2-like_sf"/>
</dbReference>
<dbReference type="Gene3D" id="3.30.360.80">
    <property type="match status" value="1"/>
</dbReference>
<dbReference type="InterPro" id="IPR014001">
    <property type="entry name" value="Helicase_ATP-bd"/>
</dbReference>
<dbReference type="Gene3D" id="3.40.50.300">
    <property type="entry name" value="P-loop containing nucleotide triphosphate hydrolases"/>
    <property type="match status" value="1"/>
</dbReference>
<keyword evidence="5" id="KW-0805">Transcription regulation</keyword>
<reference evidence="12 13" key="1">
    <citation type="journal article" date="2016" name="Nat. Commun.">
        <title>Thousands of microbial genomes shed light on interconnected biogeochemical processes in an aquifer system.</title>
        <authorList>
            <person name="Anantharaman K."/>
            <person name="Brown C.T."/>
            <person name="Hug L.A."/>
            <person name="Sharon I."/>
            <person name="Castelle C.J."/>
            <person name="Probst A.J."/>
            <person name="Thomas B.C."/>
            <person name="Singh A."/>
            <person name="Wilkins M.J."/>
            <person name="Karaoz U."/>
            <person name="Brodie E.L."/>
            <person name="Williams K.H."/>
            <person name="Hubbard S.S."/>
            <person name="Banfield J.F."/>
        </authorList>
    </citation>
    <scope>NUCLEOTIDE SEQUENCE [LARGE SCALE GENOMIC DNA]</scope>
</reference>
<keyword evidence="7" id="KW-0010">Activator</keyword>
<evidence type="ECO:0000256" key="5">
    <source>
        <dbReference type="ARBA" id="ARBA00023015"/>
    </source>
</evidence>
<dbReference type="Gene3D" id="2.30.30.140">
    <property type="match status" value="1"/>
</dbReference>
<name>A0A1F7F4R0_UNCRA</name>
<keyword evidence="3" id="KW-0347">Helicase</keyword>
<keyword evidence="4" id="KW-0067">ATP-binding</keyword>
<dbReference type="SMART" id="SM00487">
    <property type="entry name" value="DEXDc"/>
    <property type="match status" value="1"/>
</dbReference>
<evidence type="ECO:0000256" key="9">
    <source>
        <dbReference type="SAM" id="MobiDB-lite"/>
    </source>
</evidence>
<dbReference type="GO" id="GO:0003677">
    <property type="term" value="F:DNA binding"/>
    <property type="evidence" value="ECO:0007669"/>
    <property type="project" value="UniProtKB-KW"/>
</dbReference>
<dbReference type="Pfam" id="PF12137">
    <property type="entry name" value="RapA_C"/>
    <property type="match status" value="1"/>
</dbReference>
<evidence type="ECO:0008006" key="14">
    <source>
        <dbReference type="Google" id="ProtNLM"/>
    </source>
</evidence>
<dbReference type="InterPro" id="IPR001650">
    <property type="entry name" value="Helicase_C-like"/>
</dbReference>
<dbReference type="AlphaFoldDB" id="A0A1F7F4R0"/>
<dbReference type="InterPro" id="IPR040765">
    <property type="entry name" value="Tudor_1_RapA"/>
</dbReference>
<dbReference type="PANTHER" id="PTHR45766:SF6">
    <property type="entry name" value="SWI_SNF-RELATED MATRIX-ASSOCIATED ACTIN-DEPENDENT REGULATOR OF CHROMATIN SUBFAMILY A-LIKE PROTEIN 1"/>
    <property type="match status" value="1"/>
</dbReference>
<dbReference type="GO" id="GO:0016817">
    <property type="term" value="F:hydrolase activity, acting on acid anhydrides"/>
    <property type="evidence" value="ECO:0007669"/>
    <property type="project" value="InterPro"/>
</dbReference>
<dbReference type="PROSITE" id="PS51192">
    <property type="entry name" value="HELICASE_ATP_BIND_1"/>
    <property type="match status" value="1"/>
</dbReference>
<dbReference type="Pfam" id="PF18337">
    <property type="entry name" value="Tudor_RapA"/>
    <property type="match status" value="1"/>
</dbReference>
<accession>A0A1F7F4R0</accession>
<comment type="caution">
    <text evidence="12">The sequence shown here is derived from an EMBL/GenBank/DDBJ whole genome shotgun (WGS) entry which is preliminary data.</text>
</comment>
<dbReference type="SMART" id="SM00490">
    <property type="entry name" value="HELICc"/>
    <property type="match status" value="1"/>
</dbReference>
<dbReference type="InterPro" id="IPR022737">
    <property type="entry name" value="RapA_C"/>
</dbReference>
<evidence type="ECO:0000256" key="1">
    <source>
        <dbReference type="ARBA" id="ARBA00022741"/>
    </source>
</evidence>
<keyword evidence="6" id="KW-0238">DNA-binding</keyword>
<dbReference type="CDD" id="cd18793">
    <property type="entry name" value="SF2_C_SNF"/>
    <property type="match status" value="1"/>
</dbReference>
<dbReference type="Pfam" id="PF00271">
    <property type="entry name" value="Helicase_C"/>
    <property type="match status" value="1"/>
</dbReference>
<evidence type="ECO:0000313" key="12">
    <source>
        <dbReference type="EMBL" id="OGK01649.1"/>
    </source>
</evidence>
<evidence type="ECO:0000256" key="8">
    <source>
        <dbReference type="ARBA" id="ARBA00023163"/>
    </source>
</evidence>
<keyword evidence="8" id="KW-0804">Transcription</keyword>
<dbReference type="Pfam" id="PF18339">
    <property type="entry name" value="Tudor_1_RapA"/>
    <property type="match status" value="1"/>
</dbReference>
<proteinExistence type="predicted"/>
<gene>
    <name evidence="12" type="ORF">A2519_08950</name>
</gene>
<dbReference type="InterPro" id="IPR057342">
    <property type="entry name" value="DEXDc_RapA"/>
</dbReference>
<dbReference type="InterPro" id="IPR027417">
    <property type="entry name" value="P-loop_NTPase"/>
</dbReference>
<evidence type="ECO:0000256" key="2">
    <source>
        <dbReference type="ARBA" id="ARBA00022801"/>
    </source>
</evidence>
<sequence>MTNSFAVGQRWASDAEPDLGLGIVSALDARTVDLSFPTSQTTRRYSRSGAPLRRILFKPGDTIQDQSGNSLRVSEITETIPSGCVVYRCGTVTLHENAIADTVNTATPMQRLLYGKSGTSEAFASRLRMLHYHATILQSPVRGFVGGRVELLPHQLFIADTVSSRHTIRAMLADETGLGKTIEACLILHRLVVSGKISRVLILVPSHLVYQWFVELLRRFNLSFAIVSKEQSETLGTGEHPFSHAPFFIADIEVLTQNTEYGNSAVTTDWDMVIVDEAHHLEKEGTGFSLVKRFSEQVKHLLFLTATPEQYGRHNHFTLLQLLDRERYPRFEDYERESETHHSILTSIEKTLLAQGIDLTVTSPETVHIGFSDADGEALPYPGKMNLGMLIDVYGIGRTMFRNTRRNIAGFPKREVHIIPLEMDGPASGCDPLVPWLITLMNGMPEAKVLVICSTKGKVEQLHKEIGRTMRMNISLYHEAMTILQRDRNAAWFADEHGARLLISSEIGSEGRNFQFCQSLVLYDLPLNPELLEQRIGRLDRIGQKAIIHIYVPYVKNTSHEILCRWYHEGLNAFACNVPAAGRVFEEVRTDLFRYCEQESVKACTVEVQAFITNTRALCVAFSQQITDSRDKLFAMISHQSGRSQNLIRKGQDAVLARATEVVMGQLLRMYGIAIEDAGQKKYALVTEHVTDPEFPLPRNPSPIITFSREIALAREEVEFITMDHPMLMGALELYLSSENGTCAFCVWKDGRKQERVLEIVFVLECIAPAELNSGRFLPPAPIRVVVAPDGRDVTSNFPAERIDAACLDRTQERFTNQENPIVPLLQSMMKQGEAIAGKTAKQVVRKAMDSMRHLFTEEMERLLILEKRGGLTMVQEKELCDKELAELEKYMQASRIRLDSLRAVWPNPSASTYNNRKNDKGCASMASEFDDETK</sequence>
<dbReference type="PANTHER" id="PTHR45766">
    <property type="entry name" value="DNA ANNEALING HELICASE AND ENDONUCLEASE ZRANB3 FAMILY MEMBER"/>
    <property type="match status" value="1"/>
</dbReference>
<evidence type="ECO:0000256" key="6">
    <source>
        <dbReference type="ARBA" id="ARBA00023125"/>
    </source>
</evidence>
<dbReference type="Pfam" id="PF00176">
    <property type="entry name" value="SNF2-rel_dom"/>
    <property type="match status" value="1"/>
</dbReference>
<feature type="domain" description="Helicase ATP-binding" evidence="10">
    <location>
        <begin position="161"/>
        <end position="326"/>
    </location>
</feature>
<dbReference type="InterPro" id="IPR000330">
    <property type="entry name" value="SNF2_N"/>
</dbReference>
<dbReference type="InterPro" id="IPR049730">
    <property type="entry name" value="SNF2/RAD54-like_C"/>
</dbReference>
<dbReference type="PROSITE" id="PS51194">
    <property type="entry name" value="HELICASE_CTER"/>
    <property type="match status" value="1"/>
</dbReference>
<dbReference type="Gene3D" id="3.40.50.10810">
    <property type="entry name" value="Tandem AAA-ATPase domain"/>
    <property type="match status" value="1"/>
</dbReference>
<dbReference type="SUPFAM" id="SSF52540">
    <property type="entry name" value="P-loop containing nucleoside triphosphate hydrolases"/>
    <property type="match status" value="1"/>
</dbReference>
<dbReference type="CDD" id="cd18011">
    <property type="entry name" value="DEXDc_RapA"/>
    <property type="match status" value="1"/>
</dbReference>
<dbReference type="Gene3D" id="2.30.30.930">
    <property type="match status" value="1"/>
</dbReference>
<dbReference type="InterPro" id="IPR040766">
    <property type="entry name" value="Tudor_2_RapA"/>
</dbReference>
<protein>
    <recommendedName>
        <fullName evidence="14">RNA polymerase-binding ATPase</fullName>
    </recommendedName>
</protein>
<organism evidence="12 13">
    <name type="scientific">Candidatus Raymondbacteria bacterium RIFOXYD12_FULL_49_13</name>
    <dbReference type="NCBI Taxonomy" id="1817890"/>
    <lineage>
        <taxon>Bacteria</taxon>
        <taxon>Raymondiibacteriota</taxon>
    </lineage>
</organism>
<dbReference type="GO" id="GO:0004386">
    <property type="term" value="F:helicase activity"/>
    <property type="evidence" value="ECO:0007669"/>
    <property type="project" value="UniProtKB-KW"/>
</dbReference>
<evidence type="ECO:0000256" key="3">
    <source>
        <dbReference type="ARBA" id="ARBA00022806"/>
    </source>
</evidence>
<evidence type="ECO:0000256" key="7">
    <source>
        <dbReference type="ARBA" id="ARBA00023159"/>
    </source>
</evidence>
<evidence type="ECO:0000259" key="11">
    <source>
        <dbReference type="PROSITE" id="PS51194"/>
    </source>
</evidence>
<keyword evidence="1" id="KW-0547">Nucleotide-binding</keyword>
<dbReference type="GO" id="GO:0005524">
    <property type="term" value="F:ATP binding"/>
    <property type="evidence" value="ECO:0007669"/>
    <property type="project" value="UniProtKB-KW"/>
</dbReference>
<evidence type="ECO:0000313" key="13">
    <source>
        <dbReference type="Proteomes" id="UP000179243"/>
    </source>
</evidence>
<keyword evidence="2" id="KW-0378">Hydrolase</keyword>
<evidence type="ECO:0000259" key="10">
    <source>
        <dbReference type="PROSITE" id="PS51192"/>
    </source>
</evidence>
<feature type="region of interest" description="Disordered" evidence="9">
    <location>
        <begin position="909"/>
        <end position="935"/>
    </location>
</feature>
<dbReference type="EMBL" id="MFYX01000121">
    <property type="protein sequence ID" value="OGK01649.1"/>
    <property type="molecule type" value="Genomic_DNA"/>
</dbReference>
<feature type="domain" description="Helicase C-terminal" evidence="11">
    <location>
        <begin position="436"/>
        <end position="586"/>
    </location>
</feature>